<protein>
    <recommendedName>
        <fullName evidence="4">Secreted protein</fullName>
    </recommendedName>
</protein>
<sequence>MISVAVGSGGVGVALLLCLYKRDRALCAKDGQHDAPSLDQCVPGCGNTVRTDQHAARLRQRADDLDRKAARVPGPLAERRSASAARLRELADEHDRTRFTLQENPA</sequence>
<accession>A0ABQ2VRK5</accession>
<organism evidence="2 3">
    <name type="scientific">Streptomyces albospinus</name>
    <dbReference type="NCBI Taxonomy" id="285515"/>
    <lineage>
        <taxon>Bacteria</taxon>
        <taxon>Bacillati</taxon>
        <taxon>Actinomycetota</taxon>
        <taxon>Actinomycetes</taxon>
        <taxon>Kitasatosporales</taxon>
        <taxon>Streptomycetaceae</taxon>
        <taxon>Streptomyces</taxon>
    </lineage>
</organism>
<gene>
    <name evidence="2" type="ORF">GCM10010211_81080</name>
</gene>
<comment type="caution">
    <text evidence="2">The sequence shown here is derived from an EMBL/GenBank/DDBJ whole genome shotgun (WGS) entry which is preliminary data.</text>
</comment>
<dbReference type="Proteomes" id="UP000654471">
    <property type="component" value="Unassembled WGS sequence"/>
</dbReference>
<proteinExistence type="predicted"/>
<evidence type="ECO:0000313" key="3">
    <source>
        <dbReference type="Proteomes" id="UP000654471"/>
    </source>
</evidence>
<evidence type="ECO:0000256" key="1">
    <source>
        <dbReference type="SAM" id="MobiDB-lite"/>
    </source>
</evidence>
<name>A0ABQ2VRK5_9ACTN</name>
<feature type="region of interest" description="Disordered" evidence="1">
    <location>
        <begin position="59"/>
        <end position="85"/>
    </location>
</feature>
<keyword evidence="3" id="KW-1185">Reference proteome</keyword>
<reference evidence="3" key="1">
    <citation type="journal article" date="2019" name="Int. J. Syst. Evol. Microbiol.">
        <title>The Global Catalogue of Microorganisms (GCM) 10K type strain sequencing project: providing services to taxonomists for standard genome sequencing and annotation.</title>
        <authorList>
            <consortium name="The Broad Institute Genomics Platform"/>
            <consortium name="The Broad Institute Genome Sequencing Center for Infectious Disease"/>
            <person name="Wu L."/>
            <person name="Ma J."/>
        </authorList>
    </citation>
    <scope>NUCLEOTIDE SEQUENCE [LARGE SCALE GENOMIC DNA]</scope>
    <source>
        <strain evidence="3">JCM 3399</strain>
    </source>
</reference>
<feature type="compositionally biased region" description="Basic and acidic residues" evidence="1">
    <location>
        <begin position="59"/>
        <end position="69"/>
    </location>
</feature>
<dbReference type="RefSeq" id="WP_189308407.1">
    <property type="nucleotide sequence ID" value="NZ_BMRP01000072.1"/>
</dbReference>
<evidence type="ECO:0000313" key="2">
    <source>
        <dbReference type="EMBL" id="GGV01580.1"/>
    </source>
</evidence>
<evidence type="ECO:0008006" key="4">
    <source>
        <dbReference type="Google" id="ProtNLM"/>
    </source>
</evidence>
<dbReference type="EMBL" id="BMRP01000072">
    <property type="protein sequence ID" value="GGV01580.1"/>
    <property type="molecule type" value="Genomic_DNA"/>
</dbReference>